<comment type="caution">
    <text evidence="2">The sequence shown here is derived from an EMBL/GenBank/DDBJ whole genome shotgun (WGS) entry which is preliminary data.</text>
</comment>
<evidence type="ECO:0000259" key="1">
    <source>
        <dbReference type="Pfam" id="PF09659"/>
    </source>
</evidence>
<keyword evidence="2" id="KW-0132">Cell division</keyword>
<reference evidence="2 3" key="1">
    <citation type="submission" date="2024-06" db="EMBL/GenBank/DDBJ databases">
        <title>Genomic Encyclopedia of Type Strains, Phase IV (KMG-IV): sequencing the most valuable type-strain genomes for metagenomic binning, comparative biology and taxonomic classification.</title>
        <authorList>
            <person name="Goeker M."/>
        </authorList>
    </citation>
    <scope>NUCLEOTIDE SEQUENCE [LARGE SCALE GENOMIC DNA]</scope>
    <source>
        <strain evidence="2 3">DSM 15349</strain>
    </source>
</reference>
<dbReference type="Pfam" id="PF09659">
    <property type="entry name" value="Cas_Csm6_HEPN"/>
    <property type="match status" value="1"/>
</dbReference>
<accession>A0ABV2JIR0</accession>
<gene>
    <name evidence="2" type="ORF">ABID27_000412</name>
</gene>
<dbReference type="GO" id="GO:0051301">
    <property type="term" value="P:cell division"/>
    <property type="evidence" value="ECO:0007669"/>
    <property type="project" value="UniProtKB-KW"/>
</dbReference>
<protein>
    <submittedName>
        <fullName evidence="2">Cell division protein FtsI/penicillin-binding protein 2</fullName>
    </submittedName>
</protein>
<keyword evidence="2" id="KW-0131">Cell cycle</keyword>
<name>A0ABV2JIR0_9STRE</name>
<evidence type="ECO:0000313" key="2">
    <source>
        <dbReference type="EMBL" id="MET3643795.1"/>
    </source>
</evidence>
<proteinExistence type="predicted"/>
<keyword evidence="3" id="KW-1185">Reference proteome</keyword>
<dbReference type="InterPro" id="IPR053941">
    <property type="entry name" value="Csm6_HEPN"/>
</dbReference>
<dbReference type="RefSeq" id="WP_354279880.1">
    <property type="nucleotide sequence ID" value="NZ_JBEPMK010000001.1"/>
</dbReference>
<dbReference type="Proteomes" id="UP001549055">
    <property type="component" value="Unassembled WGS sequence"/>
</dbReference>
<dbReference type="EMBL" id="JBEPMK010000001">
    <property type="protein sequence ID" value="MET3643795.1"/>
    <property type="molecule type" value="Genomic_DNA"/>
</dbReference>
<feature type="domain" description="Csm6 HEPN" evidence="1">
    <location>
        <begin position="67"/>
        <end position="212"/>
    </location>
</feature>
<organism evidence="2 3">
    <name type="scientific">Streptococcus gallinaceus</name>
    <dbReference type="NCBI Taxonomy" id="165758"/>
    <lineage>
        <taxon>Bacteria</taxon>
        <taxon>Bacillati</taxon>
        <taxon>Bacillota</taxon>
        <taxon>Bacilli</taxon>
        <taxon>Lactobacillales</taxon>
        <taxon>Streptococcaceae</taxon>
        <taxon>Streptococcus</taxon>
    </lineage>
</organism>
<sequence>MNKESKQLLLLLLDLYEYSTAYKVAQKLQHCPKEVLELLYILKERRELNIDPAVESGQVQNASKETEQLSNYLLDLEVKLKKGQIIDFVRAVSPLIYRLFLRIVLEKIPNLKDYIYDAKDHRYDTWKRSALQESDNAVLRHFKPERIVTSNSLSLLIQNLDFPKDVKEKVEQLRYLERTVRNPLAHLIKPFDEEELHRTTQFSSQTFFNLLVDLARQTGISYLTEFYFDTCNQTIRHLLDDSEKTAE</sequence>
<evidence type="ECO:0000313" key="3">
    <source>
        <dbReference type="Proteomes" id="UP001549055"/>
    </source>
</evidence>